<organism evidence="1 2">
    <name type="scientific">Bartonella clarridgeiae (strain CCUG 45776 / CIP 104772 / 73)</name>
    <dbReference type="NCBI Taxonomy" id="696125"/>
    <lineage>
        <taxon>Bacteria</taxon>
        <taxon>Pseudomonadati</taxon>
        <taxon>Pseudomonadota</taxon>
        <taxon>Alphaproteobacteria</taxon>
        <taxon>Hyphomicrobiales</taxon>
        <taxon>Bartonellaceae</taxon>
        <taxon>Bartonella</taxon>
    </lineage>
</organism>
<proteinExistence type="predicted"/>
<reference evidence="2" key="1">
    <citation type="submission" date="2009-11" db="EMBL/GenBank/DDBJ databases">
        <title>Genome sequencing of Bartonella species and comparative genomics.</title>
        <authorList>
            <person name="Engel P."/>
            <person name="Salzburger W."/>
            <person name="Marius L."/>
            <person name="Chao-Chin C."/>
            <person name="Soichi M."/>
            <person name="Christa L."/>
            <person name="Alexandra C."/>
            <person name="Aurelie L."/>
            <person name="Claudine M."/>
            <person name="Stephan S.C."/>
            <person name="Christoph D."/>
        </authorList>
    </citation>
    <scope>NUCLEOTIDE SEQUENCE [LARGE SCALE GENOMIC DNA]</scope>
    <source>
        <strain evidence="2">CIP 104772 / 73</strain>
    </source>
</reference>
<accession>E6YI79</accession>
<dbReference type="EMBL" id="FN645454">
    <property type="protein sequence ID" value="CBI76567.1"/>
    <property type="molecule type" value="Genomic_DNA"/>
</dbReference>
<evidence type="ECO:0000313" key="2">
    <source>
        <dbReference type="Proteomes" id="UP000009101"/>
    </source>
</evidence>
<dbReference type="HOGENOM" id="CLU_3230157_0_0_5"/>
<evidence type="ECO:0000313" key="1">
    <source>
        <dbReference type="EMBL" id="CBI76567.1"/>
    </source>
</evidence>
<keyword evidence="2" id="KW-1185">Reference proteome</keyword>
<dbReference type="AlphaFoldDB" id="E6YI79"/>
<sequence length="43" mass="4815">MIGTILSFRNLPNRILSAMAELVILKLTSRSINRALSQKLTDD</sequence>
<reference evidence="1 2" key="2">
    <citation type="journal article" date="2011" name="PLoS Genet.">
        <title>Parallel evolution of a type IV secretion system in radiating lineages of the host-restricted bacterial pathogen Bartonella.</title>
        <authorList>
            <person name="Engel P."/>
            <person name="Salzburger W."/>
            <person name="Liesch M."/>
            <person name="Chang C.C."/>
            <person name="Maruyama S."/>
            <person name="Lanz C."/>
            <person name="Calteau A."/>
            <person name="Lajus A."/>
            <person name="Medigue C."/>
            <person name="Schuster S.C."/>
            <person name="Dehio C."/>
        </authorList>
    </citation>
    <scope>NUCLEOTIDE SEQUENCE [LARGE SCALE GENOMIC DNA]</scope>
    <source>
        <strain evidence="2">CIP 104772 / 73</strain>
    </source>
</reference>
<dbReference type="Proteomes" id="UP000009101">
    <property type="component" value="Chromosome"/>
</dbReference>
<protein>
    <submittedName>
        <fullName evidence="1">Uncharacterized protein</fullName>
    </submittedName>
</protein>
<dbReference type="KEGG" id="bcd:BARCL_0886"/>
<name>E6YI79_BARC7</name>
<gene>
    <name evidence="1" type="ordered locus">BARCL_0886</name>
</gene>